<reference evidence="2" key="1">
    <citation type="submission" date="2022-04" db="EMBL/GenBank/DDBJ databases">
        <title>Alcanivorax sp. CY1518 draft genome sequence.</title>
        <authorList>
            <person name="Zhao G."/>
            <person name="An M."/>
        </authorList>
    </citation>
    <scope>NUCLEOTIDE SEQUENCE</scope>
    <source>
        <strain evidence="2">CY1518</strain>
    </source>
</reference>
<keyword evidence="1" id="KW-1133">Transmembrane helix</keyword>
<evidence type="ECO:0000256" key="1">
    <source>
        <dbReference type="SAM" id="Phobius"/>
    </source>
</evidence>
<feature type="transmembrane region" description="Helical" evidence="1">
    <location>
        <begin position="114"/>
        <end position="134"/>
    </location>
</feature>
<keyword evidence="3" id="KW-1185">Reference proteome</keyword>
<feature type="transmembrane region" description="Helical" evidence="1">
    <location>
        <begin position="218"/>
        <end position="236"/>
    </location>
</feature>
<dbReference type="Proteomes" id="UP001165524">
    <property type="component" value="Unassembled WGS sequence"/>
</dbReference>
<dbReference type="EMBL" id="JALKII010000006">
    <property type="protein sequence ID" value="MCK0538099.1"/>
    <property type="molecule type" value="Genomic_DNA"/>
</dbReference>
<feature type="transmembrane region" description="Helical" evidence="1">
    <location>
        <begin position="301"/>
        <end position="320"/>
    </location>
</feature>
<keyword evidence="1" id="KW-0472">Membrane</keyword>
<feature type="transmembrane region" description="Helical" evidence="1">
    <location>
        <begin position="459"/>
        <end position="478"/>
    </location>
</feature>
<gene>
    <name evidence="2" type="ORF">MU846_10295</name>
</gene>
<accession>A0ABT0E8G7</accession>
<name>A0ABT0E8G7_9GAMM</name>
<dbReference type="InterPro" id="IPR021296">
    <property type="entry name" value="DUF2868"/>
</dbReference>
<sequence>MKHRPSWILTRLLLRRRMRRAGPSHEILPPQPGTAVAAQRAAPNPLQRLVDLDAAWHPGGTFTTPAQAGFSDVLKQTTPDTPETARLDQWLANAFPQPPSPGARLVTALRRVQTAAVLLGLLLGFGFMAGLVAYDGTAQVNVLWIIGFALLQALLALAALAMSLGKARRLPLLSDLLGYLPARFLRGPLRRLLDAPHQQPGIFDTLHTPFLLLLTQRFALAFNAAALLALFVYVTVQDIAFGWSTTLNIQPPELLAFVRALALPWLWLAPAVPTLELVEASQFYRLAGTASAADPALLGRWWPFLACLWLVYALLPRFLLLRWCAHRWQRAQRDALQQHPLYQRTMAQFVFDQHGAAQESARLISRTLLDMLTHQEKAELDGHKLDAAFIATLQARWQSHQQQQEAQALSALAEIYLQTDADVMRYASEQDVPDPSMPDPSKLFVIEDWERWGLSRKRLALLAGAGGGTLGAGVGASLDAATGGMSLGSLTAALAAVGAAGSAASVYFSERLARTSADHATVRFGPVENRQYPWVLLGRLITAWSTLSSRLPGSKLPAEPAADWRTVLGRRQESELEKLFALCRKGKAESVQPPLQAALARLLDQLLAARSGTRPQ</sequence>
<evidence type="ECO:0000313" key="3">
    <source>
        <dbReference type="Proteomes" id="UP001165524"/>
    </source>
</evidence>
<evidence type="ECO:0000313" key="2">
    <source>
        <dbReference type="EMBL" id="MCK0538099.1"/>
    </source>
</evidence>
<keyword evidence="1" id="KW-0812">Transmembrane</keyword>
<feature type="transmembrane region" description="Helical" evidence="1">
    <location>
        <begin position="490"/>
        <end position="508"/>
    </location>
</feature>
<proteinExistence type="predicted"/>
<protein>
    <submittedName>
        <fullName evidence="2">DUF2868 domain-containing protein</fullName>
    </submittedName>
</protein>
<feature type="transmembrane region" description="Helical" evidence="1">
    <location>
        <begin position="140"/>
        <end position="164"/>
    </location>
</feature>
<comment type="caution">
    <text evidence="2">The sequence shown here is derived from an EMBL/GenBank/DDBJ whole genome shotgun (WGS) entry which is preliminary data.</text>
</comment>
<dbReference type="RefSeq" id="WP_246952384.1">
    <property type="nucleotide sequence ID" value="NZ_JALKII010000006.1"/>
</dbReference>
<dbReference type="Pfam" id="PF11067">
    <property type="entry name" value="DUF2868"/>
    <property type="match status" value="1"/>
</dbReference>
<organism evidence="2 3">
    <name type="scientific">Alcanivorax quisquiliarum</name>
    <dbReference type="NCBI Taxonomy" id="2933565"/>
    <lineage>
        <taxon>Bacteria</taxon>
        <taxon>Pseudomonadati</taxon>
        <taxon>Pseudomonadota</taxon>
        <taxon>Gammaproteobacteria</taxon>
        <taxon>Oceanospirillales</taxon>
        <taxon>Alcanivoracaceae</taxon>
        <taxon>Alcanivorax</taxon>
    </lineage>
</organism>